<dbReference type="STRING" id="59922.P9303_04081"/>
<dbReference type="EMBL" id="CP000554">
    <property type="protein sequence ID" value="ABM77160.1"/>
    <property type="molecule type" value="Genomic_DNA"/>
</dbReference>
<sequence>MAQSLQGDALPAWQRIRAKSCCRDPWPKNLSFPGVFWWMARSTSFPAQSIYRLRNVPLQWDLAGFACVL</sequence>
<evidence type="ECO:0000313" key="2">
    <source>
        <dbReference type="Proteomes" id="UP000002274"/>
    </source>
</evidence>
<dbReference type="HOGENOM" id="CLU_2772586_0_0_3"/>
<dbReference type="Proteomes" id="UP000002274">
    <property type="component" value="Chromosome"/>
</dbReference>
<proteinExistence type="predicted"/>
<protein>
    <submittedName>
        <fullName evidence="1">Uncharacterized protein</fullName>
    </submittedName>
</protein>
<accession>A2C6Q0</accession>
<organism evidence="1 2">
    <name type="scientific">Prochlorococcus marinus (strain MIT 9303)</name>
    <dbReference type="NCBI Taxonomy" id="59922"/>
    <lineage>
        <taxon>Bacteria</taxon>
        <taxon>Bacillati</taxon>
        <taxon>Cyanobacteriota</taxon>
        <taxon>Cyanophyceae</taxon>
        <taxon>Synechococcales</taxon>
        <taxon>Prochlorococcaceae</taxon>
        <taxon>Prochlorococcus</taxon>
    </lineage>
</organism>
<dbReference type="KEGG" id="pmf:P9303_04081"/>
<name>A2C6Q0_PROM3</name>
<gene>
    <name evidence="1" type="ordered locus">P9303_04081</name>
</gene>
<dbReference type="AlphaFoldDB" id="A2C6Q0"/>
<evidence type="ECO:0000313" key="1">
    <source>
        <dbReference type="EMBL" id="ABM77160.1"/>
    </source>
</evidence>
<reference evidence="1 2" key="1">
    <citation type="journal article" date="2007" name="PLoS Genet.">
        <title>Patterns and implications of gene gain and loss in the evolution of Prochlorococcus.</title>
        <authorList>
            <person name="Kettler G.C."/>
            <person name="Martiny A.C."/>
            <person name="Huang K."/>
            <person name="Zucker J."/>
            <person name="Coleman M.L."/>
            <person name="Rodrigue S."/>
            <person name="Chen F."/>
            <person name="Lapidus A."/>
            <person name="Ferriera S."/>
            <person name="Johnson J."/>
            <person name="Steglich C."/>
            <person name="Church G.M."/>
            <person name="Richardson P."/>
            <person name="Chisholm S.W."/>
        </authorList>
    </citation>
    <scope>NUCLEOTIDE SEQUENCE [LARGE SCALE GENOMIC DNA]</scope>
    <source>
        <strain evidence="1 2">MIT 9303</strain>
    </source>
</reference>